<evidence type="ECO:0000313" key="7">
    <source>
        <dbReference type="EMBL" id="CDH22117.1"/>
    </source>
</evidence>
<dbReference type="InterPro" id="IPR045864">
    <property type="entry name" value="aa-tRNA-synth_II/BPL/LPL"/>
</dbReference>
<evidence type="ECO:0000256" key="2">
    <source>
        <dbReference type="ARBA" id="ARBA00022741"/>
    </source>
</evidence>
<dbReference type="EC" id="6.1.1.22" evidence="7"/>
<reference evidence="7" key="1">
    <citation type="submission" date="2013-07" db="EMBL/GenBank/DDBJ databases">
        <title>Sub-species coevolution in mutualistic symbiosis.</title>
        <authorList>
            <person name="Murfin K."/>
            <person name="Klassen J."/>
            <person name="Lee M."/>
            <person name="Forst S."/>
            <person name="Stock P."/>
            <person name="Goodrich-Blair H."/>
        </authorList>
    </citation>
    <scope>NUCLEOTIDE SEQUENCE [LARGE SCALE GENOMIC DNA]</scope>
    <source>
        <strain evidence="7">Kraussei Quebec</strain>
    </source>
</reference>
<proteinExistence type="predicted"/>
<dbReference type="InterPro" id="IPR006195">
    <property type="entry name" value="aa-tRNA-synth_II"/>
</dbReference>
<evidence type="ECO:0000256" key="5">
    <source>
        <dbReference type="ARBA" id="ARBA00023146"/>
    </source>
</evidence>
<feature type="domain" description="Aminoacyl-transfer RNA synthetases class-II family profile" evidence="6">
    <location>
        <begin position="125"/>
        <end position="359"/>
    </location>
</feature>
<dbReference type="PANTHER" id="PTHR22594:SF34">
    <property type="entry name" value="ASPARAGINE--TRNA LIGASE, MITOCHONDRIAL-RELATED"/>
    <property type="match status" value="1"/>
</dbReference>
<keyword evidence="4" id="KW-0648">Protein biosynthesis</keyword>
<keyword evidence="5" id="KW-0030">Aminoacyl-tRNA synthetase</keyword>
<dbReference type="HOGENOM" id="CLU_004553_2_6_6"/>
<dbReference type="AlphaFoldDB" id="A0A077PNP8"/>
<keyword evidence="3" id="KW-0067">ATP-binding</keyword>
<evidence type="ECO:0000256" key="4">
    <source>
        <dbReference type="ARBA" id="ARBA00022917"/>
    </source>
</evidence>
<evidence type="ECO:0000313" key="8">
    <source>
        <dbReference type="Proteomes" id="UP000028500"/>
    </source>
</evidence>
<dbReference type="InterPro" id="IPR004364">
    <property type="entry name" value="Aa-tRNA-synt_II"/>
</dbReference>
<comment type="caution">
    <text evidence="7">The sequence shown here is derived from an EMBL/GenBank/DDBJ whole genome shotgun (WGS) entry which is preliminary data.</text>
</comment>
<sequence>MISDNTMEKSLSENVSQRRSLTNTIKSKQSWKNHESHFESAIFDPWYKSITKIHSLISVKTGEFFSSRELSPVLLPVTTGSVSSPMGLGSDSIPVKINLGGMDTYLADSMQFLLEYALRLNDKGVYYLMSTFRGEEQDKRHLNQFYHAESEIIGSLDDVIELASSYVTYLCDYFLENERALLSQFIDEPEHLRKLSMLKGNIPRIRFTDAVELLNNDSRYVSEHEFGFKQITNEGEQRLIELFDGVVWLTHFPSLSVPFYQAGASEQGYSLTADLLMGIGETLGAGERNTYAEDVVENLNTRKVSREEYEWYIRMRELMPLRTSGFGMGVERFILWLINHDDIRDCQLFPRIHGENILP</sequence>
<name>A0A077PNP8_XENBV</name>
<dbReference type="GO" id="GO:0004816">
    <property type="term" value="F:asparagine-tRNA ligase activity"/>
    <property type="evidence" value="ECO:0007669"/>
    <property type="project" value="UniProtKB-EC"/>
</dbReference>
<evidence type="ECO:0000256" key="3">
    <source>
        <dbReference type="ARBA" id="ARBA00022840"/>
    </source>
</evidence>
<dbReference type="SUPFAM" id="SSF55681">
    <property type="entry name" value="Class II aaRS and biotin synthetases"/>
    <property type="match status" value="1"/>
</dbReference>
<dbReference type="RefSeq" id="WP_230579218.1">
    <property type="nucleotide sequence ID" value="NZ_CAWLZI010000092.1"/>
</dbReference>
<dbReference type="Pfam" id="PF00152">
    <property type="entry name" value="tRNA-synt_2"/>
    <property type="match status" value="1"/>
</dbReference>
<keyword evidence="2" id="KW-0547">Nucleotide-binding</keyword>
<dbReference type="Gene3D" id="3.30.930.10">
    <property type="entry name" value="Bira Bifunctional Protein, Domain 2"/>
    <property type="match status" value="1"/>
</dbReference>
<dbReference type="GO" id="GO:0006421">
    <property type="term" value="P:asparaginyl-tRNA aminoacylation"/>
    <property type="evidence" value="ECO:0007669"/>
    <property type="project" value="TreeGrafter"/>
</dbReference>
<dbReference type="Proteomes" id="UP000028500">
    <property type="component" value="Unassembled WGS sequence"/>
</dbReference>
<dbReference type="PANTHER" id="PTHR22594">
    <property type="entry name" value="ASPARTYL/LYSYL-TRNA SYNTHETASE"/>
    <property type="match status" value="1"/>
</dbReference>
<dbReference type="EMBL" id="CBSY010000290">
    <property type="protein sequence ID" value="CDH22117.1"/>
    <property type="molecule type" value="Genomic_DNA"/>
</dbReference>
<dbReference type="PROSITE" id="PS50862">
    <property type="entry name" value="AA_TRNA_LIGASE_II"/>
    <property type="match status" value="1"/>
</dbReference>
<evidence type="ECO:0000259" key="6">
    <source>
        <dbReference type="PROSITE" id="PS50862"/>
    </source>
</evidence>
<keyword evidence="8" id="KW-1185">Reference proteome</keyword>
<accession>A0A077PNP8</accession>
<organism evidence="7 8">
    <name type="scientific">Xenorhabdus bovienii str. kraussei Quebec</name>
    <dbReference type="NCBI Taxonomy" id="1398203"/>
    <lineage>
        <taxon>Bacteria</taxon>
        <taxon>Pseudomonadati</taxon>
        <taxon>Pseudomonadota</taxon>
        <taxon>Gammaproteobacteria</taxon>
        <taxon>Enterobacterales</taxon>
        <taxon>Morganellaceae</taxon>
        <taxon>Xenorhabdus</taxon>
    </lineage>
</organism>
<dbReference type="GO" id="GO:0005524">
    <property type="term" value="F:ATP binding"/>
    <property type="evidence" value="ECO:0007669"/>
    <property type="project" value="UniProtKB-KW"/>
</dbReference>
<evidence type="ECO:0000256" key="1">
    <source>
        <dbReference type="ARBA" id="ARBA00022598"/>
    </source>
</evidence>
<keyword evidence="1 7" id="KW-0436">Ligase</keyword>
<protein>
    <submittedName>
        <fullName evidence="7">Putative Asparagine--tRNA ligase</fullName>
        <ecNumber evidence="7">6.1.1.22</ecNumber>
    </submittedName>
</protein>
<gene>
    <name evidence="7" type="ORF">XBKQ1_960019</name>
</gene>